<comment type="caution">
    <text evidence="2">The sequence shown here is derived from an EMBL/GenBank/DDBJ whole genome shotgun (WGS) entry which is preliminary data.</text>
</comment>
<evidence type="ECO:0000256" key="1">
    <source>
        <dbReference type="SAM" id="SignalP"/>
    </source>
</evidence>
<dbReference type="AlphaFoldDB" id="A0A538T9F7"/>
<gene>
    <name evidence="2" type="ORF">E6K72_00770</name>
</gene>
<feature type="chain" id="PRO_5022195261" evidence="1">
    <location>
        <begin position="34"/>
        <end position="495"/>
    </location>
</feature>
<evidence type="ECO:0000313" key="3">
    <source>
        <dbReference type="Proteomes" id="UP000317716"/>
    </source>
</evidence>
<proteinExistence type="predicted"/>
<keyword evidence="1" id="KW-0732">Signal</keyword>
<dbReference type="InterPro" id="IPR030959">
    <property type="entry name" value="GWxTD_dom"/>
</dbReference>
<evidence type="ECO:0000313" key="2">
    <source>
        <dbReference type="EMBL" id="TMQ60272.1"/>
    </source>
</evidence>
<dbReference type="EMBL" id="VBOS01000027">
    <property type="protein sequence ID" value="TMQ60272.1"/>
    <property type="molecule type" value="Genomic_DNA"/>
</dbReference>
<organism evidence="2 3">
    <name type="scientific">Eiseniibacteriota bacterium</name>
    <dbReference type="NCBI Taxonomy" id="2212470"/>
    <lineage>
        <taxon>Bacteria</taxon>
        <taxon>Candidatus Eiseniibacteriota</taxon>
    </lineage>
</organism>
<reference evidence="2 3" key="1">
    <citation type="journal article" date="2019" name="Nat. Microbiol.">
        <title>Mediterranean grassland soil C-N compound turnover is dependent on rainfall and depth, and is mediated by genomically divergent microorganisms.</title>
        <authorList>
            <person name="Diamond S."/>
            <person name="Andeer P.F."/>
            <person name="Li Z."/>
            <person name="Crits-Christoph A."/>
            <person name="Burstein D."/>
            <person name="Anantharaman K."/>
            <person name="Lane K.R."/>
            <person name="Thomas B.C."/>
            <person name="Pan C."/>
            <person name="Northen T.R."/>
            <person name="Banfield J.F."/>
        </authorList>
    </citation>
    <scope>NUCLEOTIDE SEQUENCE [LARGE SCALE GENOMIC DNA]</scope>
    <source>
        <strain evidence="2">WS_2</strain>
    </source>
</reference>
<accession>A0A538T9F7</accession>
<protein>
    <submittedName>
        <fullName evidence="2">GWxTD domain-containing protein</fullName>
    </submittedName>
</protein>
<dbReference type="NCBIfam" id="TIGR04514">
    <property type="entry name" value="GWxTD_dom"/>
    <property type="match status" value="1"/>
</dbReference>
<feature type="signal peptide" evidence="1">
    <location>
        <begin position="1"/>
        <end position="33"/>
    </location>
</feature>
<sequence length="495" mass="54267">MTGLPARPRPGARLASWLLVAGLAGGVPPAAYGATTDLPFGPLPWRVGGDVGFTVDAAAFPDSSGCTLEIYVRLAPATLMAVTGGRPQGGPFSLALTLRNAYGRVEHRVEQDFVASGGDTAGGFGKVVILPLRTMPGKHRLQLRMSTYRPGLSKNAIGRKQVQSVDGELTVPGEDPGGVLSDLGFLWPGPVGSDQAAVARTHRETVPNPERLYGLYADSLRAEFIARSRAADTRAWRWVARILDSAGRLVSTVEGEGPAGRWLEAAVVADVSRQPAGLYDLEVKAWQEGDPGALLRHASFSVAWEARTWVASPQEIIDNSHFLLSQENEEKFARMQPGEQERVITDFWRVRDPTPDTGVNEAREEFLKRVDFANRTYGRYGLGKGMFSDMGRVFIRYGEPSEVLKQVIPTQDNTLADVIQQLAATDQRAVGDLSDKVIGADMRPFEVWIYEGDIPLPVDADPSTMKQPHMRNRKLVFLFVDEHQVGDYRLRYSTE</sequence>
<dbReference type="Proteomes" id="UP000317716">
    <property type="component" value="Unassembled WGS sequence"/>
</dbReference>
<name>A0A538T9F7_UNCEI</name>